<evidence type="ECO:0000256" key="3">
    <source>
        <dbReference type="ARBA" id="ARBA00022723"/>
    </source>
</evidence>
<dbReference type="InterPro" id="IPR036226">
    <property type="entry name" value="LipOase_C_sf"/>
</dbReference>
<dbReference type="EC" id="1.13.11.-" evidence="12"/>
<dbReference type="UniPathway" id="UPA00382"/>
<dbReference type="PROSITE" id="PS51393">
    <property type="entry name" value="LIPOXYGENASE_3"/>
    <property type="match status" value="1"/>
</dbReference>
<keyword evidence="10 12" id="KW-0275">Fatty acid biosynthesis</keyword>
<comment type="function">
    <text evidence="12">Plant lipoxygenase may be involved in a number of diverse aspects of plant physiology including growth and development, pest resistance, and senescence or responses to wounding.</text>
</comment>
<reference evidence="16" key="1">
    <citation type="submission" date="2007-06" db="EMBL/GenBank/DDBJ databases">
        <title>Full length cDNA sequences from Sitka Spruce (Picea sitchensis).</title>
        <authorList>
            <person name="Ralph S.G."/>
            <person name="Chun H.E."/>
            <person name="Liao N."/>
            <person name="Ali J."/>
            <person name="Reid K."/>
            <person name="Kolosova N."/>
            <person name="Cooper N."/>
            <person name="Cullis C."/>
            <person name="Jancsik S."/>
            <person name="Moore R."/>
            <person name="Mayo M."/>
            <person name="Wagner S."/>
            <person name="Holt R.A."/>
            <person name="Jones S.J.M."/>
            <person name="Marra M.A."/>
            <person name="Ritland C.E."/>
            <person name="Ritland K."/>
            <person name="Bohlmann J."/>
        </authorList>
    </citation>
    <scope>NUCLEOTIDE SEQUENCE</scope>
    <source>
        <tissue evidence="16">Green portion of the leader tissue</tissue>
    </source>
</reference>
<sequence length="930" mass="104983">MDAKILLGIPISIPSCLGSYRLNQVGVCHFHACPTSLSWRSHAQFSGDFKHMLANQRKGSFRSFAFNLKDIFLKESSSKEAVEQTIHGEVILQKVSLFNITDYAATIADEASELMGNRVYLQLVSSQEVDPETGVGKTVGEPSVLKWNPLDGPTAGDTHYEITFKWKAGLGVPGAFLIKNMHSREFFLKSLTLDIPDQGKLRFKCNSWVSPHHVSKSDRIFFSNKSYLPDATPIGLKKLREQDKVELRGDGTGERKVSDRIYDYDVYNDIGEPGKSPELAREVLGGSKEFPYPRRCRTGRPPTKTDPKCESRVSFPNVNYIPPDERFPHTDFSDFGAHTLMAFANMIAPTIADLFEAAFETFEQIEHLYVRGFKSPINSKKSLRQQPSPLQIVQGVLEAAEDNPLINFLRPQVLAVNELAWKTDREFARQALAGVNPLVIRCLETFPPSSSLDPNLYGPQKSTITEQHIKKFLDGLSLSQAVGSKRLFILDYYDPYMLYAERINKLSSDANKTYASRTLFFLTDEGELKPVAIELCLPPTADHKAVRSVYTPGEEGTEEGALWRLARAHARVNDSGYHQLISHWLTTHAIMEPFIIATHRQLSKMHPLYKLLIPHYLNTMDINQAARQSLINADGVIELGFTPGKYSTEMSSKIYKEWKFNEQGLPADLLKRGMAVRNPTSPYGLKLVIEDYPYAVDGLEIWLSLKEWVSDYLSLYYKDDASIKRDQELQAWWNEIVNVGHGDLKDDPSRWYKMETKEEVVEAVTTIIWIASAHHAAVNFGQYSYGGYMPNLPTMSRRLIPEKGSEEYSEMLRDVDAYFLRTVSTPRQATLIMAVLEILSQHAKHEVYIGQIHGSTPDWVDDSGVEEAFNRFSSRLVQLEKNVIDRNNNPNLKNRHGPAQVPYTLLYPNTSDLSESGGLIVQGVPNSISI</sequence>
<dbReference type="InterPro" id="IPR020834">
    <property type="entry name" value="LipOase_CS"/>
</dbReference>
<dbReference type="EMBL" id="EF676648">
    <property type="protein sequence ID" value="ABR16535.1"/>
    <property type="molecule type" value="mRNA"/>
</dbReference>
<dbReference type="InterPro" id="IPR027433">
    <property type="entry name" value="Lipoxygenase_dom_3"/>
</dbReference>
<feature type="region of interest" description="Disordered" evidence="13">
    <location>
        <begin position="291"/>
        <end position="310"/>
    </location>
</feature>
<dbReference type="Gene3D" id="1.20.245.10">
    <property type="entry name" value="Lipoxygenase-1, Domain 5"/>
    <property type="match status" value="1"/>
</dbReference>
<dbReference type="GO" id="GO:0006633">
    <property type="term" value="P:fatty acid biosynthetic process"/>
    <property type="evidence" value="ECO:0007669"/>
    <property type="project" value="UniProtKB-KW"/>
</dbReference>
<evidence type="ECO:0000256" key="2">
    <source>
        <dbReference type="ARBA" id="ARBA00022516"/>
    </source>
</evidence>
<comment type="caution">
    <text evidence="11">Lacks conserved residue(s) required for the propagation of feature annotation.</text>
</comment>
<keyword evidence="3" id="KW-0479">Metal-binding</keyword>
<dbReference type="GO" id="GO:0031408">
    <property type="term" value="P:oxylipin biosynthetic process"/>
    <property type="evidence" value="ECO:0007669"/>
    <property type="project" value="UniProtKB-UniRule"/>
</dbReference>
<dbReference type="Pfam" id="PF00305">
    <property type="entry name" value="Lipoxygenase"/>
    <property type="match status" value="1"/>
</dbReference>
<dbReference type="PRINTS" id="PR00468">
    <property type="entry name" value="PLTLPOXGNASE"/>
</dbReference>
<name>B8LLK5_PICSI</name>
<evidence type="ECO:0000259" key="14">
    <source>
        <dbReference type="PROSITE" id="PS50095"/>
    </source>
</evidence>
<proteinExistence type="evidence at transcript level"/>
<evidence type="ECO:0000256" key="13">
    <source>
        <dbReference type="SAM" id="MobiDB-lite"/>
    </source>
</evidence>
<dbReference type="Gene3D" id="4.10.375.10">
    <property type="entry name" value="Lipoxygenase-1, Domain 2"/>
    <property type="match status" value="1"/>
</dbReference>
<keyword evidence="7" id="KW-0560">Oxidoreductase</keyword>
<dbReference type="PRINTS" id="PR00087">
    <property type="entry name" value="LIPOXYGENASE"/>
</dbReference>
<comment type="pathway">
    <text evidence="12">Lipid metabolism; oxylipin biosynthesis.</text>
</comment>
<evidence type="ECO:0000256" key="9">
    <source>
        <dbReference type="ARBA" id="ARBA00023098"/>
    </source>
</evidence>
<dbReference type="Pfam" id="PF01477">
    <property type="entry name" value="PLAT"/>
    <property type="match status" value="1"/>
</dbReference>
<keyword evidence="8" id="KW-0408">Iron</keyword>
<feature type="domain" description="PLAT" evidence="14">
    <location>
        <begin position="101"/>
        <end position="223"/>
    </location>
</feature>
<dbReference type="SMART" id="SM00308">
    <property type="entry name" value="LH2"/>
    <property type="match status" value="1"/>
</dbReference>
<evidence type="ECO:0000256" key="12">
    <source>
        <dbReference type="RuleBase" id="RU003975"/>
    </source>
</evidence>
<evidence type="ECO:0000256" key="7">
    <source>
        <dbReference type="ARBA" id="ARBA00023002"/>
    </source>
</evidence>
<dbReference type="InterPro" id="IPR036392">
    <property type="entry name" value="PLAT/LH2_dom_sf"/>
</dbReference>
<keyword evidence="4 12" id="KW-0925">Oxylipin biosynthesis</keyword>
<dbReference type="GO" id="GO:0016702">
    <property type="term" value="F:oxidoreductase activity, acting on single donors with incorporation of molecular oxygen, incorporation of two atoms of oxygen"/>
    <property type="evidence" value="ECO:0007669"/>
    <property type="project" value="InterPro"/>
</dbReference>
<dbReference type="AlphaFoldDB" id="B8LLK5"/>
<dbReference type="GO" id="GO:0046872">
    <property type="term" value="F:metal ion binding"/>
    <property type="evidence" value="ECO:0007669"/>
    <property type="project" value="UniProtKB-UniRule"/>
</dbReference>
<dbReference type="InterPro" id="IPR001246">
    <property type="entry name" value="LipOase_plant"/>
</dbReference>
<evidence type="ECO:0000313" key="16">
    <source>
        <dbReference type="EMBL" id="ABR16535.1"/>
    </source>
</evidence>
<dbReference type="PANTHER" id="PTHR11771">
    <property type="entry name" value="LIPOXYGENASE"/>
    <property type="match status" value="1"/>
</dbReference>
<dbReference type="InterPro" id="IPR000907">
    <property type="entry name" value="LipOase"/>
</dbReference>
<keyword evidence="6" id="KW-0223">Dioxygenase</keyword>
<dbReference type="PROSITE" id="PS00081">
    <property type="entry name" value="LIPOXYGENASE_2"/>
    <property type="match status" value="1"/>
</dbReference>
<organism evidence="16">
    <name type="scientific">Picea sitchensis</name>
    <name type="common">Sitka spruce</name>
    <name type="synonym">Pinus sitchensis</name>
    <dbReference type="NCBI Taxonomy" id="3332"/>
    <lineage>
        <taxon>Eukaryota</taxon>
        <taxon>Viridiplantae</taxon>
        <taxon>Streptophyta</taxon>
        <taxon>Embryophyta</taxon>
        <taxon>Tracheophyta</taxon>
        <taxon>Spermatophyta</taxon>
        <taxon>Pinopsida</taxon>
        <taxon>Pinidae</taxon>
        <taxon>Conifers I</taxon>
        <taxon>Pinales</taxon>
        <taxon>Pinaceae</taxon>
        <taxon>Picea</taxon>
    </lineage>
</organism>
<evidence type="ECO:0000256" key="1">
    <source>
        <dbReference type="ARBA" id="ARBA00009419"/>
    </source>
</evidence>
<protein>
    <recommendedName>
        <fullName evidence="12">Lipoxygenase</fullName>
        <ecNumber evidence="12">1.13.11.-</ecNumber>
    </recommendedName>
</protein>
<dbReference type="SUPFAM" id="SSF48484">
    <property type="entry name" value="Lipoxigenase"/>
    <property type="match status" value="1"/>
</dbReference>
<evidence type="ECO:0000256" key="10">
    <source>
        <dbReference type="ARBA" id="ARBA00023160"/>
    </source>
</evidence>
<dbReference type="PROSITE" id="PS50095">
    <property type="entry name" value="PLAT"/>
    <property type="match status" value="1"/>
</dbReference>
<feature type="domain" description="Lipoxygenase" evidence="15">
    <location>
        <begin position="226"/>
        <end position="930"/>
    </location>
</feature>
<keyword evidence="5" id="KW-0276">Fatty acid metabolism</keyword>
<dbReference type="Gene3D" id="3.10.450.60">
    <property type="match status" value="1"/>
</dbReference>
<keyword evidence="2 12" id="KW-0444">Lipid biosynthesis</keyword>
<evidence type="ECO:0000256" key="8">
    <source>
        <dbReference type="ARBA" id="ARBA00023004"/>
    </source>
</evidence>
<keyword evidence="9" id="KW-0443">Lipid metabolism</keyword>
<dbReference type="SUPFAM" id="SSF49723">
    <property type="entry name" value="Lipase/lipooxygenase domain (PLAT/LH2 domain)"/>
    <property type="match status" value="1"/>
</dbReference>
<evidence type="ECO:0000256" key="11">
    <source>
        <dbReference type="PROSITE-ProRule" id="PRU00152"/>
    </source>
</evidence>
<evidence type="ECO:0000256" key="4">
    <source>
        <dbReference type="ARBA" id="ARBA00022767"/>
    </source>
</evidence>
<evidence type="ECO:0000256" key="6">
    <source>
        <dbReference type="ARBA" id="ARBA00022964"/>
    </source>
</evidence>
<dbReference type="FunFam" id="1.20.245.10:FF:000002">
    <property type="entry name" value="Lipoxygenase"/>
    <property type="match status" value="1"/>
</dbReference>
<evidence type="ECO:0000259" key="15">
    <source>
        <dbReference type="PROSITE" id="PS51393"/>
    </source>
</evidence>
<dbReference type="Gene3D" id="2.60.60.20">
    <property type="entry name" value="PLAT/LH2 domain"/>
    <property type="match status" value="1"/>
</dbReference>
<accession>B8LLK5</accession>
<comment type="similarity">
    <text evidence="1 12">Belongs to the lipoxygenase family.</text>
</comment>
<dbReference type="GO" id="GO:0034440">
    <property type="term" value="P:lipid oxidation"/>
    <property type="evidence" value="ECO:0007669"/>
    <property type="project" value="InterPro"/>
</dbReference>
<dbReference type="InterPro" id="IPR001024">
    <property type="entry name" value="PLAT/LH2_dom"/>
</dbReference>
<dbReference type="Gene3D" id="4.10.372.10">
    <property type="entry name" value="Lipoxygenase-1, Domain 3"/>
    <property type="match status" value="1"/>
</dbReference>
<dbReference type="InterPro" id="IPR013819">
    <property type="entry name" value="LipOase_C"/>
</dbReference>
<evidence type="ECO:0000256" key="5">
    <source>
        <dbReference type="ARBA" id="ARBA00022832"/>
    </source>
</evidence>